<feature type="compositionally biased region" description="Pro residues" evidence="1">
    <location>
        <begin position="160"/>
        <end position="170"/>
    </location>
</feature>
<accession>A0A9X0CGA8</accession>
<reference evidence="2" key="1">
    <citation type="submission" date="2023-01" db="EMBL/GenBank/DDBJ databases">
        <title>Genome assembly of the deep-sea coral Lophelia pertusa.</title>
        <authorList>
            <person name="Herrera S."/>
            <person name="Cordes E."/>
        </authorList>
    </citation>
    <scope>NUCLEOTIDE SEQUENCE</scope>
    <source>
        <strain evidence="2">USNM1676648</strain>
        <tissue evidence="2">Polyp</tissue>
    </source>
</reference>
<dbReference type="AlphaFoldDB" id="A0A9X0CGA8"/>
<name>A0A9X0CGA8_9CNID</name>
<dbReference type="Proteomes" id="UP001163046">
    <property type="component" value="Unassembled WGS sequence"/>
</dbReference>
<dbReference type="OrthoDB" id="5990166at2759"/>
<feature type="region of interest" description="Disordered" evidence="1">
    <location>
        <begin position="152"/>
        <end position="185"/>
    </location>
</feature>
<keyword evidence="3" id="KW-1185">Reference proteome</keyword>
<evidence type="ECO:0000313" key="2">
    <source>
        <dbReference type="EMBL" id="KAJ7337816.1"/>
    </source>
</evidence>
<comment type="caution">
    <text evidence="2">The sequence shown here is derived from an EMBL/GenBank/DDBJ whole genome shotgun (WGS) entry which is preliminary data.</text>
</comment>
<evidence type="ECO:0000256" key="1">
    <source>
        <dbReference type="SAM" id="MobiDB-lite"/>
    </source>
</evidence>
<organism evidence="2 3">
    <name type="scientific">Desmophyllum pertusum</name>
    <dbReference type="NCBI Taxonomy" id="174260"/>
    <lineage>
        <taxon>Eukaryota</taxon>
        <taxon>Metazoa</taxon>
        <taxon>Cnidaria</taxon>
        <taxon>Anthozoa</taxon>
        <taxon>Hexacorallia</taxon>
        <taxon>Scleractinia</taxon>
        <taxon>Caryophylliina</taxon>
        <taxon>Caryophylliidae</taxon>
        <taxon>Desmophyllum</taxon>
    </lineage>
</organism>
<proteinExistence type="predicted"/>
<dbReference type="EMBL" id="MU827780">
    <property type="protein sequence ID" value="KAJ7337816.1"/>
    <property type="molecule type" value="Genomic_DNA"/>
</dbReference>
<evidence type="ECO:0000313" key="3">
    <source>
        <dbReference type="Proteomes" id="UP001163046"/>
    </source>
</evidence>
<protein>
    <submittedName>
        <fullName evidence="2">Uncharacterized protein</fullName>
    </submittedName>
</protein>
<sequence length="306" mass="34977">MLVNKMADGHVQDELTKLRLKLLEQKIRSQSSRNNTGFGGAASSNSTSGFQQLLQAETLKSKQLLQRVKEERQNEKTPMQNENDDHTKEMMTMMMSQNMQLQQLLLQQMISPPAGPRPTERTQHHSLPTVRPVEIEQVGHREMTPFTTLPINRQRGEPVQPLPKVNPPLVPIQRNPSPRPLVSRGIATPVRPTERIPEPQMRPRVSIKPAEGFLNQISRNEDQSYPFPGPTRVRKLRHVGYVAWACFILISLLKQATQRRLSAIEHLNSLINQAIEELHRRHYLDHDGSIYSTLQDAVKDNAFNLK</sequence>
<gene>
    <name evidence="2" type="ORF">OS493_007973</name>
</gene>